<dbReference type="EMBL" id="QCYY01002194">
    <property type="protein sequence ID" value="ROT72178.1"/>
    <property type="molecule type" value="Genomic_DNA"/>
</dbReference>
<name>A0A3R7SRS0_PENVA</name>
<keyword evidence="3 10" id="KW-0732">Signal</keyword>
<dbReference type="InterPro" id="IPR036179">
    <property type="entry name" value="Ig-like_dom_sf"/>
</dbReference>
<keyword evidence="5" id="KW-0472">Membrane</keyword>
<feature type="domain" description="Ig-like" evidence="11">
    <location>
        <begin position="235"/>
        <end position="329"/>
    </location>
</feature>
<dbReference type="GO" id="GO:0043025">
    <property type="term" value="C:neuronal cell body"/>
    <property type="evidence" value="ECO:0007669"/>
    <property type="project" value="TreeGrafter"/>
</dbReference>
<feature type="domain" description="Ig-like" evidence="11">
    <location>
        <begin position="655"/>
        <end position="741"/>
    </location>
</feature>
<feature type="signal peptide" evidence="10">
    <location>
        <begin position="1"/>
        <end position="20"/>
    </location>
</feature>
<dbReference type="CDD" id="cd00096">
    <property type="entry name" value="Ig"/>
    <property type="match status" value="1"/>
</dbReference>
<keyword evidence="7" id="KW-0325">Glycoprotein</keyword>
<dbReference type="OrthoDB" id="6244967at2759"/>
<evidence type="ECO:0000259" key="11">
    <source>
        <dbReference type="PROSITE" id="PS50835"/>
    </source>
</evidence>
<dbReference type="PROSITE" id="PS50835">
    <property type="entry name" value="IG_LIKE"/>
    <property type="match status" value="7"/>
</dbReference>
<keyword evidence="6" id="KW-1015">Disulfide bond</keyword>
<dbReference type="GO" id="GO:0007156">
    <property type="term" value="P:homophilic cell adhesion via plasma membrane adhesion molecules"/>
    <property type="evidence" value="ECO:0007669"/>
    <property type="project" value="TreeGrafter"/>
</dbReference>
<dbReference type="PANTHER" id="PTHR45080">
    <property type="entry name" value="CONTACTIN 5"/>
    <property type="match status" value="1"/>
</dbReference>
<dbReference type="InterPro" id="IPR003598">
    <property type="entry name" value="Ig_sub2"/>
</dbReference>
<keyword evidence="13" id="KW-1185">Reference proteome</keyword>
<dbReference type="Proteomes" id="UP000283509">
    <property type="component" value="Unassembled WGS sequence"/>
</dbReference>
<dbReference type="GO" id="GO:0050808">
    <property type="term" value="P:synapse organization"/>
    <property type="evidence" value="ECO:0007669"/>
    <property type="project" value="TreeGrafter"/>
</dbReference>
<evidence type="ECO:0000256" key="4">
    <source>
        <dbReference type="ARBA" id="ARBA00022737"/>
    </source>
</evidence>
<dbReference type="InterPro" id="IPR003599">
    <property type="entry name" value="Ig_sub"/>
</dbReference>
<gene>
    <name evidence="12" type="ORF">C7M84_009421</name>
</gene>
<reference evidence="12 13" key="2">
    <citation type="submission" date="2019-01" db="EMBL/GenBank/DDBJ databases">
        <title>The decoding of complex shrimp genome reveals the adaptation for benthos swimmer, frequently molting mechanism and breeding impact on genome.</title>
        <authorList>
            <person name="Sun Y."/>
            <person name="Gao Y."/>
            <person name="Yu Y."/>
        </authorList>
    </citation>
    <scope>NUCLEOTIDE SEQUENCE [LARGE SCALE GENOMIC DNA]</scope>
    <source>
        <tissue evidence="12">Muscle</tissue>
    </source>
</reference>
<dbReference type="GO" id="GO:0005886">
    <property type="term" value="C:plasma membrane"/>
    <property type="evidence" value="ECO:0007669"/>
    <property type="project" value="UniProtKB-SubCell"/>
</dbReference>
<dbReference type="InterPro" id="IPR013098">
    <property type="entry name" value="Ig_I-set"/>
</dbReference>
<feature type="domain" description="Ig-like" evidence="11">
    <location>
        <begin position="35"/>
        <end position="139"/>
    </location>
</feature>
<feature type="chain" id="PRO_5018729135" evidence="10">
    <location>
        <begin position="21"/>
        <end position="856"/>
    </location>
</feature>
<sequence>MSRLTLISLCLLAGAAGSLAVPTKREATAEAETQPKITYSKETLTKDGEEVKLDCAVVGVDLDGVEDFGIDEENPTNSFPISANDKILLFGTKYTIDHPADSYQYSLVIKEVSEEDTGKYRCTVNFGGDQKINAEVPVHIQKAPYFTDDFTKTLTVTEGDAISIDCQPGGWPKPDVYWERLGQELPYYGGKFFKSNQLDIPLIERDHEGHYVCYADNDIGDPANSHIILEVQFAPEVVVEEKQVFAAPSDPVKMACTVFAKPSADIAWYKDDQAILGGANMKISKVELEEGKGFTTTLSIGEASAENFGSYSCRAVNAIGKTEQTIEVRMKSAPLIVKQSRSEVLYDLEKTNLRDALPVVIECEAEGHPTPDFRWTKNGAQLVWQADPRFSLEDGTGNLLISDPTMDDNGLYQCFAYNELGTAVGDPVYLLNTTRIEFSNNKDNTDLYPVEAELGRPYKLSCPEATGYPKPSLNWVKAIARESQIELEFVSDERIVADPDGNLWFTHITEDDATADKFKYMCLGSTEFEPADYSIASTIELSVVSPADGNVNSEEHSVNVETFSMYTSPETVTFQAEQENTLWCIYGGEPVPSVEWRRTDGEEMDKERFVTRNFGRTLVVKDTMLSDAGEYECRSSNGVGASKSTKIQVEVEMKPTFRSELASQTVREGATVTFTCDAEATGEVVYNWIFNGRVLDKDGHHRRTLAGNKLTINDVSVVDVGNYACNATSSVGYAYGQAVLNVIPMDRSAGGVGGGSCGGISELKKEISALRETVDTMHNLLQEHFSVSQHNHEKLHKIAESMGVPEMSTVLLINEVIGNGYFGSRGQRPTQRSSPRPRLRKGSAPYLEIPLYQGVV</sequence>
<feature type="domain" description="Ig-like" evidence="11">
    <location>
        <begin position="569"/>
        <end position="652"/>
    </location>
</feature>
<dbReference type="InterPro" id="IPR050958">
    <property type="entry name" value="Cell_Adh-Cytoskel_Orgn"/>
</dbReference>
<keyword evidence="2" id="KW-1003">Cell membrane</keyword>
<dbReference type="SMART" id="SM00409">
    <property type="entry name" value="IG"/>
    <property type="match status" value="7"/>
</dbReference>
<evidence type="ECO:0000313" key="12">
    <source>
        <dbReference type="EMBL" id="ROT72178.1"/>
    </source>
</evidence>
<reference evidence="12 13" key="1">
    <citation type="submission" date="2018-04" db="EMBL/GenBank/DDBJ databases">
        <authorList>
            <person name="Zhang X."/>
            <person name="Yuan J."/>
            <person name="Li F."/>
            <person name="Xiang J."/>
        </authorList>
    </citation>
    <scope>NUCLEOTIDE SEQUENCE [LARGE SCALE GENOMIC DNA]</scope>
    <source>
        <tissue evidence="12">Muscle</tissue>
    </source>
</reference>
<feature type="domain" description="Ig-like" evidence="11">
    <location>
        <begin position="144"/>
        <end position="234"/>
    </location>
</feature>
<dbReference type="AlphaFoldDB" id="A0A3R7SRS0"/>
<dbReference type="SMART" id="SM00408">
    <property type="entry name" value="IGc2"/>
    <property type="match status" value="7"/>
</dbReference>
<organism evidence="12 13">
    <name type="scientific">Penaeus vannamei</name>
    <name type="common">Whiteleg shrimp</name>
    <name type="synonym">Litopenaeus vannamei</name>
    <dbReference type="NCBI Taxonomy" id="6689"/>
    <lineage>
        <taxon>Eukaryota</taxon>
        <taxon>Metazoa</taxon>
        <taxon>Ecdysozoa</taxon>
        <taxon>Arthropoda</taxon>
        <taxon>Crustacea</taxon>
        <taxon>Multicrustacea</taxon>
        <taxon>Malacostraca</taxon>
        <taxon>Eumalacostraca</taxon>
        <taxon>Eucarida</taxon>
        <taxon>Decapoda</taxon>
        <taxon>Dendrobranchiata</taxon>
        <taxon>Penaeoidea</taxon>
        <taxon>Penaeidae</taxon>
        <taxon>Penaeus</taxon>
    </lineage>
</organism>
<dbReference type="SUPFAM" id="SSF48726">
    <property type="entry name" value="Immunoglobulin"/>
    <property type="match status" value="7"/>
</dbReference>
<dbReference type="Pfam" id="PF13927">
    <property type="entry name" value="Ig_3"/>
    <property type="match status" value="1"/>
</dbReference>
<feature type="domain" description="Ig-like" evidence="11">
    <location>
        <begin position="427"/>
        <end position="542"/>
    </location>
</feature>
<evidence type="ECO:0000256" key="7">
    <source>
        <dbReference type="ARBA" id="ARBA00023180"/>
    </source>
</evidence>
<dbReference type="InterPro" id="IPR013783">
    <property type="entry name" value="Ig-like_fold"/>
</dbReference>
<evidence type="ECO:0000313" key="13">
    <source>
        <dbReference type="Proteomes" id="UP000283509"/>
    </source>
</evidence>
<evidence type="ECO:0000256" key="6">
    <source>
        <dbReference type="ARBA" id="ARBA00023157"/>
    </source>
</evidence>
<evidence type="ECO:0000256" key="9">
    <source>
        <dbReference type="SAM" id="MobiDB-lite"/>
    </source>
</evidence>
<feature type="compositionally biased region" description="Low complexity" evidence="9">
    <location>
        <begin position="824"/>
        <end position="834"/>
    </location>
</feature>
<proteinExistence type="predicted"/>
<evidence type="ECO:0000256" key="8">
    <source>
        <dbReference type="ARBA" id="ARBA00023319"/>
    </source>
</evidence>
<feature type="region of interest" description="Disordered" evidence="9">
    <location>
        <begin position="823"/>
        <end position="842"/>
    </location>
</feature>
<comment type="subcellular location">
    <subcellularLocation>
        <location evidence="1">Cell membrane</location>
    </subcellularLocation>
</comment>
<dbReference type="PANTHER" id="PTHR45080:SF8">
    <property type="entry name" value="IG-LIKE DOMAIN-CONTAINING PROTEIN"/>
    <property type="match status" value="1"/>
</dbReference>
<evidence type="ECO:0000256" key="1">
    <source>
        <dbReference type="ARBA" id="ARBA00004236"/>
    </source>
</evidence>
<dbReference type="GO" id="GO:0030424">
    <property type="term" value="C:axon"/>
    <property type="evidence" value="ECO:0007669"/>
    <property type="project" value="TreeGrafter"/>
</dbReference>
<dbReference type="Pfam" id="PF07679">
    <property type="entry name" value="I-set"/>
    <property type="match status" value="4"/>
</dbReference>
<feature type="domain" description="Ig-like" evidence="11">
    <location>
        <begin position="334"/>
        <end position="425"/>
    </location>
</feature>
<evidence type="ECO:0000256" key="5">
    <source>
        <dbReference type="ARBA" id="ARBA00023136"/>
    </source>
</evidence>
<dbReference type="FunFam" id="2.60.40.10:FF:000005">
    <property type="entry name" value="Neuronal cell adhesion molecule"/>
    <property type="match status" value="1"/>
</dbReference>
<protein>
    <submittedName>
        <fullName evidence="12">Hemolin-like protein</fullName>
    </submittedName>
</protein>
<keyword evidence="4" id="KW-0677">Repeat</keyword>
<evidence type="ECO:0000256" key="3">
    <source>
        <dbReference type="ARBA" id="ARBA00022729"/>
    </source>
</evidence>
<accession>A0A3R7SRS0</accession>
<keyword evidence="8" id="KW-0393">Immunoglobulin domain</keyword>
<dbReference type="InterPro" id="IPR007110">
    <property type="entry name" value="Ig-like_dom"/>
</dbReference>
<evidence type="ECO:0000256" key="2">
    <source>
        <dbReference type="ARBA" id="ARBA00022475"/>
    </source>
</evidence>
<dbReference type="Gene3D" id="2.60.40.10">
    <property type="entry name" value="Immunoglobulins"/>
    <property type="match status" value="7"/>
</dbReference>
<comment type="caution">
    <text evidence="12">The sequence shown here is derived from an EMBL/GenBank/DDBJ whole genome shotgun (WGS) entry which is preliminary data.</text>
</comment>
<dbReference type="GO" id="GO:0008046">
    <property type="term" value="F:axon guidance receptor activity"/>
    <property type="evidence" value="ECO:0007669"/>
    <property type="project" value="TreeGrafter"/>
</dbReference>
<evidence type="ECO:0000256" key="10">
    <source>
        <dbReference type="SAM" id="SignalP"/>
    </source>
</evidence>